<organism evidence="1 2">
    <name type="scientific">Corchorus olitorius</name>
    <dbReference type="NCBI Taxonomy" id="93759"/>
    <lineage>
        <taxon>Eukaryota</taxon>
        <taxon>Viridiplantae</taxon>
        <taxon>Streptophyta</taxon>
        <taxon>Embryophyta</taxon>
        <taxon>Tracheophyta</taxon>
        <taxon>Spermatophyta</taxon>
        <taxon>Magnoliopsida</taxon>
        <taxon>eudicotyledons</taxon>
        <taxon>Gunneridae</taxon>
        <taxon>Pentapetalae</taxon>
        <taxon>rosids</taxon>
        <taxon>malvids</taxon>
        <taxon>Malvales</taxon>
        <taxon>Malvaceae</taxon>
        <taxon>Grewioideae</taxon>
        <taxon>Apeibeae</taxon>
        <taxon>Corchorus</taxon>
    </lineage>
</organism>
<keyword evidence="2" id="KW-1185">Reference proteome</keyword>
<comment type="caution">
    <text evidence="1">The sequence shown here is derived from an EMBL/GenBank/DDBJ whole genome shotgun (WGS) entry which is preliminary data.</text>
</comment>
<reference evidence="2" key="1">
    <citation type="submission" date="2013-09" db="EMBL/GenBank/DDBJ databases">
        <title>Corchorus olitorius genome sequencing.</title>
        <authorList>
            <person name="Alam M."/>
            <person name="Haque M.S."/>
            <person name="Islam M.S."/>
            <person name="Emdad E.M."/>
            <person name="Islam M.M."/>
            <person name="Ahmed B."/>
            <person name="Halim A."/>
            <person name="Hossen Q.M.M."/>
            <person name="Hossain M.Z."/>
            <person name="Ahmed R."/>
            <person name="Khan M.M."/>
            <person name="Islam R."/>
            <person name="Rashid M.M."/>
            <person name="Khan S.A."/>
            <person name="Rahman M.S."/>
            <person name="Alam M."/>
            <person name="Yahiya A.S."/>
            <person name="Khan M.S."/>
            <person name="Azam M.S."/>
            <person name="Haque T."/>
            <person name="Lashkar M.Z.H."/>
            <person name="Akhand A.I."/>
            <person name="Morshed G."/>
            <person name="Roy S."/>
            <person name="Uddin K.S."/>
            <person name="Rabeya T."/>
            <person name="Hossain A.S."/>
            <person name="Chowdhury A."/>
            <person name="Snigdha A.R."/>
            <person name="Mortoza M.S."/>
            <person name="Matin S.A."/>
            <person name="Hoque S.M.E."/>
            <person name="Islam M.K."/>
            <person name="Roy D.K."/>
            <person name="Haider R."/>
            <person name="Moosa M.M."/>
            <person name="Elias S.M."/>
            <person name="Hasan A.M."/>
            <person name="Jahan S."/>
            <person name="Shafiuddin M."/>
            <person name="Mahmood N."/>
            <person name="Shommy N.S."/>
        </authorList>
    </citation>
    <scope>NUCLEOTIDE SEQUENCE [LARGE SCALE GENOMIC DNA]</scope>
    <source>
        <strain evidence="2">cv. O-4</strain>
    </source>
</reference>
<accession>A0A1R3KZH2</accession>
<dbReference type="Proteomes" id="UP000187203">
    <property type="component" value="Unassembled WGS sequence"/>
</dbReference>
<protein>
    <submittedName>
        <fullName evidence="1">Tetratricopeptide repeat-containing protein</fullName>
    </submittedName>
</protein>
<evidence type="ECO:0000313" key="1">
    <source>
        <dbReference type="EMBL" id="OMP12504.1"/>
    </source>
</evidence>
<name>A0A1R3KZH2_9ROSI</name>
<dbReference type="EMBL" id="AWUE01009131">
    <property type="protein sequence ID" value="OMP12504.1"/>
    <property type="molecule type" value="Genomic_DNA"/>
</dbReference>
<gene>
    <name evidence="1" type="ORF">COLO4_03104</name>
</gene>
<proteinExistence type="predicted"/>
<evidence type="ECO:0000313" key="2">
    <source>
        <dbReference type="Proteomes" id="UP000187203"/>
    </source>
</evidence>
<sequence>MSAIDEYRQVGLAACEHPRMVYSVLTKVLLIITDGLTKEDCIAMHLFLTEDGLLFCPRIMRRFEGWERSQASYPVGELNPGRTRISLFSQSILVKRLYPENQDVIGPSIRKLPSVGSAIGGSVTLWKASIAYYIRFRVAN</sequence>
<dbReference type="AlphaFoldDB" id="A0A1R3KZH2"/>